<evidence type="ECO:0000313" key="2">
    <source>
        <dbReference type="Proteomes" id="UP000594014"/>
    </source>
</evidence>
<organism evidence="1 2">
    <name type="scientific">Anoxybacterium hadale</name>
    <dbReference type="NCBI Taxonomy" id="3408580"/>
    <lineage>
        <taxon>Bacteria</taxon>
        <taxon>Bacillati</taxon>
        <taxon>Bacillota</taxon>
        <taxon>Clostridia</taxon>
        <taxon>Peptostreptococcales</taxon>
        <taxon>Anaerovoracaceae</taxon>
        <taxon>Anoxybacterium</taxon>
    </lineage>
</organism>
<dbReference type="Proteomes" id="UP000594014">
    <property type="component" value="Chromosome"/>
</dbReference>
<reference evidence="1" key="1">
    <citation type="submission" date="2019-08" db="EMBL/GenBank/DDBJ databases">
        <title>Genome sequence of Clostridiales bacterium MT110.</title>
        <authorList>
            <person name="Cao J."/>
        </authorList>
    </citation>
    <scope>NUCLEOTIDE SEQUENCE</scope>
    <source>
        <strain evidence="1">MT110</strain>
    </source>
</reference>
<proteinExistence type="predicted"/>
<name>A0ACD1AEZ8_9FIRM</name>
<sequence>MKSKEQSKKENSDERPEKTSPQAGLEALVLFSQLGLTMAIPILLGAIGGHWLDEKFGTKVVFLILLVCLGIVGGIAGAYRQITAVTKKKSK</sequence>
<evidence type="ECO:0000313" key="1">
    <source>
        <dbReference type="EMBL" id="QOX64755.1"/>
    </source>
</evidence>
<protein>
    <submittedName>
        <fullName evidence="1">AtpZ/AtpI family protein</fullName>
    </submittedName>
</protein>
<gene>
    <name evidence="1" type="ORF">FRZ06_16085</name>
</gene>
<keyword evidence="2" id="KW-1185">Reference proteome</keyword>
<accession>A0ACD1AEZ8</accession>
<dbReference type="EMBL" id="CP042469">
    <property type="protein sequence ID" value="QOX64755.1"/>
    <property type="molecule type" value="Genomic_DNA"/>
</dbReference>